<comment type="caution">
    <text evidence="1">The sequence shown here is derived from an EMBL/GenBank/DDBJ whole genome shotgun (WGS) entry which is preliminary data.</text>
</comment>
<keyword evidence="2" id="KW-1185">Reference proteome</keyword>
<dbReference type="Proteomes" id="UP001239111">
    <property type="component" value="Chromosome 2"/>
</dbReference>
<name>A0ACC2P6N2_9HYME</name>
<evidence type="ECO:0000313" key="2">
    <source>
        <dbReference type="Proteomes" id="UP001239111"/>
    </source>
</evidence>
<gene>
    <name evidence="1" type="ORF">QAD02_013919</name>
</gene>
<proteinExistence type="predicted"/>
<dbReference type="EMBL" id="CM056742">
    <property type="protein sequence ID" value="KAJ8678132.1"/>
    <property type="molecule type" value="Genomic_DNA"/>
</dbReference>
<accession>A0ACC2P6N2</accession>
<protein>
    <submittedName>
        <fullName evidence="1">Uncharacterized protein</fullName>
    </submittedName>
</protein>
<evidence type="ECO:0000313" key="1">
    <source>
        <dbReference type="EMBL" id="KAJ8678132.1"/>
    </source>
</evidence>
<reference evidence="1" key="1">
    <citation type="submission" date="2023-04" db="EMBL/GenBank/DDBJ databases">
        <title>A chromosome-level genome assembly of the parasitoid wasp Eretmocerus hayati.</title>
        <authorList>
            <person name="Zhong Y."/>
            <person name="Liu S."/>
            <person name="Liu Y."/>
        </authorList>
    </citation>
    <scope>NUCLEOTIDE SEQUENCE</scope>
    <source>
        <strain evidence="1">ZJU_SS_LIU_2023</strain>
    </source>
</reference>
<sequence length="247" mass="27277">MKGVQSTSSLMQPARTSLTPEATNIPMSQQQTQSQLQPSPLTLAEKMSLPTKEQAIVKLKCFLCGEEGHAVKDCKSDENNTNNHDSTAANNANNSAVGLEAESKQNDDNIEEDDLREKLQQFDGARQSTSASNNTTMHQLSSNSHHTDQTSPILVGEVSETLQKMDAPNQDMKRKRHQEETVSTLSDDQSLADSNNSRMMKPVTTKVPKKKKGRHTSVCSQEDVSQQLAPAEVFLHDKTNKNPLDFE</sequence>
<organism evidence="1 2">
    <name type="scientific">Eretmocerus hayati</name>
    <dbReference type="NCBI Taxonomy" id="131215"/>
    <lineage>
        <taxon>Eukaryota</taxon>
        <taxon>Metazoa</taxon>
        <taxon>Ecdysozoa</taxon>
        <taxon>Arthropoda</taxon>
        <taxon>Hexapoda</taxon>
        <taxon>Insecta</taxon>
        <taxon>Pterygota</taxon>
        <taxon>Neoptera</taxon>
        <taxon>Endopterygota</taxon>
        <taxon>Hymenoptera</taxon>
        <taxon>Apocrita</taxon>
        <taxon>Proctotrupomorpha</taxon>
        <taxon>Chalcidoidea</taxon>
        <taxon>Aphelinidae</taxon>
        <taxon>Aphelininae</taxon>
        <taxon>Eretmocerus</taxon>
    </lineage>
</organism>